<accession>A0A1Q5TQ76</accession>
<dbReference type="Proteomes" id="UP000186955">
    <property type="component" value="Unassembled WGS sequence"/>
</dbReference>
<evidence type="ECO:0000313" key="3">
    <source>
        <dbReference type="Proteomes" id="UP000186955"/>
    </source>
</evidence>
<sequence length="87" mass="10175">MEKMGEECRLGYGEDAVLNYGGKPNHNSPKSPKSLESHRDEKHTRPVIRRVQRVQLQRSKAGRERRQSAQWRYKPAIEWPEALPHTV</sequence>
<name>A0A1Q5TQ76_9EURO</name>
<feature type="region of interest" description="Disordered" evidence="1">
    <location>
        <begin position="16"/>
        <end position="47"/>
    </location>
</feature>
<protein>
    <submittedName>
        <fullName evidence="2">Uncharacterized protein</fullName>
    </submittedName>
</protein>
<feature type="compositionally biased region" description="Basic and acidic residues" evidence="1">
    <location>
        <begin position="33"/>
        <end position="44"/>
    </location>
</feature>
<proteinExistence type="predicted"/>
<evidence type="ECO:0000313" key="2">
    <source>
        <dbReference type="EMBL" id="OKP02386.1"/>
    </source>
</evidence>
<reference evidence="2 3" key="1">
    <citation type="submission" date="2016-10" db="EMBL/GenBank/DDBJ databases">
        <title>Genome sequence of the ascomycete fungus Penicillium subrubescens.</title>
        <authorList>
            <person name="De Vries R.P."/>
            <person name="Peng M."/>
            <person name="Dilokpimol A."/>
            <person name="Hilden K."/>
            <person name="Makela M.R."/>
            <person name="Grigoriev I."/>
            <person name="Riley R."/>
            <person name="Granchi Z."/>
        </authorList>
    </citation>
    <scope>NUCLEOTIDE SEQUENCE [LARGE SCALE GENOMIC DNA]</scope>
    <source>
        <strain evidence="2 3">CBS 132785</strain>
    </source>
</reference>
<dbReference type="AlphaFoldDB" id="A0A1Q5TQ76"/>
<evidence type="ECO:0000256" key="1">
    <source>
        <dbReference type="SAM" id="MobiDB-lite"/>
    </source>
</evidence>
<organism evidence="2 3">
    <name type="scientific">Penicillium subrubescens</name>
    <dbReference type="NCBI Taxonomy" id="1316194"/>
    <lineage>
        <taxon>Eukaryota</taxon>
        <taxon>Fungi</taxon>
        <taxon>Dikarya</taxon>
        <taxon>Ascomycota</taxon>
        <taxon>Pezizomycotina</taxon>
        <taxon>Eurotiomycetes</taxon>
        <taxon>Eurotiomycetidae</taxon>
        <taxon>Eurotiales</taxon>
        <taxon>Aspergillaceae</taxon>
        <taxon>Penicillium</taxon>
    </lineage>
</organism>
<keyword evidence="3" id="KW-1185">Reference proteome</keyword>
<comment type="caution">
    <text evidence="2">The sequence shown here is derived from an EMBL/GenBank/DDBJ whole genome shotgun (WGS) entry which is preliminary data.</text>
</comment>
<gene>
    <name evidence="2" type="ORF">PENSUB_7150</name>
</gene>
<dbReference type="EMBL" id="MNBE01000626">
    <property type="protein sequence ID" value="OKP02386.1"/>
    <property type="molecule type" value="Genomic_DNA"/>
</dbReference>